<accession>A0AAD4E1R4</accession>
<evidence type="ECO:0000259" key="2">
    <source>
        <dbReference type="Pfam" id="PF18803"/>
    </source>
</evidence>
<dbReference type="InterPro" id="IPR041457">
    <property type="entry name" value="CxC2_KDZ-assoc"/>
</dbReference>
<sequence length="955" mass="107888">MSQSTKRAGRPTKRPRLVKHTASLDAPDQVHHDRHCIFSLQPSGRITLRTTYIPPNLMLDDPGESTLFDAQPEPADTDPWNEVGHFTPVICEDANLGSEALKDHPISLWLPERQTFMHEFIRLEGRGKHANSACQCGAEHAVFRCQDCFSVQLACCSCTIQSHVNVPLHRIKEWKDGFFHPVSLKSMGLRVQLGHHLGTTCRRPKPAYSNDFVIIDVHRIHKIALDFCGCEHEVSHFKQLLRARWFPSTVTNPRTAATFPVLEFFHILSFESKDRYSVFLRMVIEWRNCKALKCSGCGHDPNGVHFMNDGDLAVLCPAYPHPGKNLPDDWETAPDQWKYGLFIAVDANFRLKHRMVSSDEKDPGLSRGWGYFVDETDYKCHLSSLTGITQEKSTCVSHNTVNMADTKSWKGLAATGVGTVDCARHDMKLVNGVGDLQRGERYVFLFQINISYDVACQWYKKLWPCMSMLPSHLHFNQDGKVIKFLVPKFHLAAHIEVCQTEFSFNWTPGVGRTDGEAPERGWANMNRVASSTKEMGPGARRDTLNDHFGDSNWKKVTALGRALLRKISNAVASKKEHRCALHDFQGSITESEVGAASLSIWRAEIEAWEIDHSQPNPFQSRVATMTQAAVRLELAKQDAKALEDGSVVSLHAEVTCSVFLSTDVCALSQHSTDIQRTKMPMVPNLRASASLIPPNDNDNDDSGCLTLNPNSGNAEDFQLLLPSELCNIANDALNECRSHIRVRHQLYQYKTQHVRGQGASTRAWKTLDAVEEHLMLSHAKYVSAHNALVSLSCHMDCAGWEQKLQPLKKAHLRPMGDFGGQTQGTAIMSWIWLTHGISTDDNEGLQDLLHVEWCKARARHNRWSEEIQLLLEEMQCVLRFLDWRAEQWDSQASRSSVEQPKEDAEGFVAYARRQAHIHRRLAAVFKESWRKIQVRRTPGGPIPEEIQYSDENHCG</sequence>
<dbReference type="PANTHER" id="PTHR33096">
    <property type="entry name" value="CXC2 DOMAIN-CONTAINING PROTEIN"/>
    <property type="match status" value="1"/>
</dbReference>
<dbReference type="InterPro" id="IPR040521">
    <property type="entry name" value="KDZ"/>
</dbReference>
<dbReference type="Pfam" id="PF18758">
    <property type="entry name" value="KDZ"/>
    <property type="match status" value="1"/>
</dbReference>
<organism evidence="3 4">
    <name type="scientific">Suillus fuscotomentosus</name>
    <dbReference type="NCBI Taxonomy" id="1912939"/>
    <lineage>
        <taxon>Eukaryota</taxon>
        <taxon>Fungi</taxon>
        <taxon>Dikarya</taxon>
        <taxon>Basidiomycota</taxon>
        <taxon>Agaricomycotina</taxon>
        <taxon>Agaricomycetes</taxon>
        <taxon>Agaricomycetidae</taxon>
        <taxon>Boletales</taxon>
        <taxon>Suillineae</taxon>
        <taxon>Suillaceae</taxon>
        <taxon>Suillus</taxon>
    </lineage>
</organism>
<name>A0AAD4E1R4_9AGAM</name>
<comment type="caution">
    <text evidence="3">The sequence shown here is derived from an EMBL/GenBank/DDBJ whole genome shotgun (WGS) entry which is preliminary data.</text>
</comment>
<protein>
    <recommendedName>
        <fullName evidence="2">CxC2-like cysteine cluster KDZ transposase-associated domain-containing protein</fullName>
    </recommendedName>
</protein>
<evidence type="ECO:0000313" key="4">
    <source>
        <dbReference type="Proteomes" id="UP001195769"/>
    </source>
</evidence>
<gene>
    <name evidence="3" type="ORF">F5891DRAFT_1129642</name>
</gene>
<dbReference type="PANTHER" id="PTHR33096:SF1">
    <property type="entry name" value="CXC1-LIKE CYSTEINE CLUSTER ASSOCIATED WITH KDZ TRANSPOSASES DOMAIN-CONTAINING PROTEIN"/>
    <property type="match status" value="1"/>
</dbReference>
<keyword evidence="4" id="KW-1185">Reference proteome</keyword>
<feature type="domain" description="CxC2-like cysteine cluster KDZ transposase-associated" evidence="2">
    <location>
        <begin position="184"/>
        <end position="282"/>
    </location>
</feature>
<dbReference type="GeneID" id="64658717"/>
<dbReference type="Pfam" id="PF18803">
    <property type="entry name" value="CxC2"/>
    <property type="match status" value="1"/>
</dbReference>
<feature type="region of interest" description="Disordered" evidence="1">
    <location>
        <begin position="1"/>
        <end position="25"/>
    </location>
</feature>
<evidence type="ECO:0000256" key="1">
    <source>
        <dbReference type="SAM" id="MobiDB-lite"/>
    </source>
</evidence>
<dbReference type="EMBL" id="JABBWK010000042">
    <property type="protein sequence ID" value="KAG1897935.1"/>
    <property type="molecule type" value="Genomic_DNA"/>
</dbReference>
<feature type="compositionally biased region" description="Basic residues" evidence="1">
    <location>
        <begin position="7"/>
        <end position="19"/>
    </location>
</feature>
<reference evidence="3" key="1">
    <citation type="journal article" date="2020" name="New Phytol.">
        <title>Comparative genomics reveals dynamic genome evolution in host specialist ectomycorrhizal fungi.</title>
        <authorList>
            <person name="Lofgren L.A."/>
            <person name="Nguyen N.H."/>
            <person name="Vilgalys R."/>
            <person name="Ruytinx J."/>
            <person name="Liao H.L."/>
            <person name="Branco S."/>
            <person name="Kuo A."/>
            <person name="LaButti K."/>
            <person name="Lipzen A."/>
            <person name="Andreopoulos W."/>
            <person name="Pangilinan J."/>
            <person name="Riley R."/>
            <person name="Hundley H."/>
            <person name="Na H."/>
            <person name="Barry K."/>
            <person name="Grigoriev I.V."/>
            <person name="Stajich J.E."/>
            <person name="Kennedy P.G."/>
        </authorList>
    </citation>
    <scope>NUCLEOTIDE SEQUENCE</scope>
    <source>
        <strain evidence="3">FC203</strain>
    </source>
</reference>
<dbReference type="Proteomes" id="UP001195769">
    <property type="component" value="Unassembled WGS sequence"/>
</dbReference>
<dbReference type="RefSeq" id="XP_041223511.1">
    <property type="nucleotide sequence ID" value="XM_041364419.1"/>
</dbReference>
<evidence type="ECO:0000313" key="3">
    <source>
        <dbReference type="EMBL" id="KAG1897935.1"/>
    </source>
</evidence>
<proteinExistence type="predicted"/>
<dbReference type="AlphaFoldDB" id="A0AAD4E1R4"/>